<evidence type="ECO:0000256" key="1">
    <source>
        <dbReference type="SAM" id="Coils"/>
    </source>
</evidence>
<dbReference type="Proteomes" id="UP000046392">
    <property type="component" value="Unplaced"/>
</dbReference>
<feature type="coiled-coil region" evidence="1">
    <location>
        <begin position="741"/>
        <end position="778"/>
    </location>
</feature>
<organism evidence="3 4">
    <name type="scientific">Strongyloides papillosus</name>
    <name type="common">Intestinal threadworm</name>
    <dbReference type="NCBI Taxonomy" id="174720"/>
    <lineage>
        <taxon>Eukaryota</taxon>
        <taxon>Metazoa</taxon>
        <taxon>Ecdysozoa</taxon>
        <taxon>Nematoda</taxon>
        <taxon>Chromadorea</taxon>
        <taxon>Rhabditida</taxon>
        <taxon>Tylenchina</taxon>
        <taxon>Panagrolaimomorpha</taxon>
        <taxon>Strongyloidoidea</taxon>
        <taxon>Strongyloididae</taxon>
        <taxon>Strongyloides</taxon>
    </lineage>
</organism>
<keyword evidence="3" id="KW-1185">Reference proteome</keyword>
<evidence type="ECO:0000313" key="3">
    <source>
        <dbReference type="Proteomes" id="UP000046392"/>
    </source>
</evidence>
<feature type="compositionally biased region" description="Polar residues" evidence="2">
    <location>
        <begin position="499"/>
        <end position="516"/>
    </location>
</feature>
<feature type="compositionally biased region" description="Polar residues" evidence="2">
    <location>
        <begin position="458"/>
        <end position="489"/>
    </location>
</feature>
<evidence type="ECO:0000256" key="2">
    <source>
        <dbReference type="SAM" id="MobiDB-lite"/>
    </source>
</evidence>
<evidence type="ECO:0000313" key="4">
    <source>
        <dbReference type="WBParaSite" id="SPAL_0000720700.1"/>
    </source>
</evidence>
<proteinExistence type="predicted"/>
<dbReference type="AlphaFoldDB" id="A0A0N5BMS0"/>
<feature type="compositionally biased region" description="Low complexity" evidence="2">
    <location>
        <begin position="433"/>
        <end position="457"/>
    </location>
</feature>
<keyword evidence="1" id="KW-0175">Coiled coil</keyword>
<feature type="region of interest" description="Disordered" evidence="2">
    <location>
        <begin position="389"/>
        <end position="516"/>
    </location>
</feature>
<accession>A0A0N5BMS0</accession>
<name>A0A0N5BMS0_STREA</name>
<reference evidence="4" key="1">
    <citation type="submission" date="2017-02" db="UniProtKB">
        <authorList>
            <consortium name="WormBaseParasite"/>
        </authorList>
    </citation>
    <scope>IDENTIFICATION</scope>
</reference>
<sequence>MLQPSQVVPITLQARPPIHESGDHHVSEVFPNHDTTYASKATPSIKVVSFQEHPKILPNVDTSLSFFKGWRNLFHKGSTSILSRVSHLRLPRQVDETKPGQNGIPLAEQSTIMKTVIAELLNEQQQVLDTEPHKYDALRAEQTNRLTEVLKELHISSDYYVPDLRASYTPKKRSIRTVSELENALLLAQTKKMFGTFKGKSINGYTNFMQHCINTLNLLAHNKDEFPVIDKIAAKLVNYIIPSDSKIANARNIAVTKKSTVDGFSVSYNFTLTEILNDIKDILARQGLQSYENFYAVPPMNDALDVSAHETKFSEYIRKKFSVTNPNAFFRTSKDLKRDQLMLFTKGLHPLLRLNNITPNLYELEYDDFVASYIETQIRMQPAIDVIRRPHLSRGMKPNANKIQSSDRRSSRHPNNSHSKNNHNRQHTHNGDNSYNNYSNYNNNNKNNYNNPANKSNGHTSRQLTKNNDVRRPNTTYTTNKAPTGGTTNRRGDHKTYPKSKSTTRYPQQGKINNVQASQDDRIDAQSAGKLDGIVYDLSNLVKELKLNTLTICMLILAFLIPFGASAPIGKCKLAPSQYGAYYNQRDFGVENMVKVHYKQLLSNCKIGSIVENKGLRVKDVFLDNHFDFDKKITTIANPNCHNVKTVRFDNNNNDFVEISDDTVDSSSILKKVHAAISAYEQSCELSNMVAPIKEAPPKVIQNAATEKGKTPASSNTNKAPEATTTFRTEYIKKTEHLSTIESMEFDIKALRVELASLKDVREQSRELQIQLHDALQLASSNIE</sequence>
<dbReference type="WBParaSite" id="SPAL_0000720700.1">
    <property type="protein sequence ID" value="SPAL_0000720700.1"/>
    <property type="gene ID" value="SPAL_0000720700"/>
</dbReference>
<protein>
    <submittedName>
        <fullName evidence="4">Reverse transcriptase domain-containing protein</fullName>
    </submittedName>
</protein>
<dbReference type="STRING" id="174720.A0A0N5BMS0"/>